<name>A0A3S5CZL6_9MYCO</name>
<dbReference type="OrthoDB" id="5175138at2"/>
<gene>
    <name evidence="1" type="ORF">MB901379_01286</name>
</gene>
<evidence type="ECO:0000313" key="2">
    <source>
        <dbReference type="Proteomes" id="UP000269998"/>
    </source>
</evidence>
<sequence>MNGSAPEAPDASPFFLPRTYSWPDDDSGHTIVLSQPEREPELWRQYVTGALRSYRKYGVQDALDFDQMCDGHDTTIFYSAVDNYGQVVGGVRMKGPLRSANDAHAVVEWAGHPAQRAVRKMIADRLSLGIVETRTAWVVDTDHPHRLARTLARTALPTLALLGVRFMLATAGAHVLDRWRSSGGVVAEDIPAAFYPNEQHRTKMLWWDRQTLAAVSEASQLNKSRQEMRILAAQSAQFHSSCSNGVACDL</sequence>
<keyword evidence="2" id="KW-1185">Reference proteome</keyword>
<evidence type="ECO:0000313" key="1">
    <source>
        <dbReference type="EMBL" id="VDM87741.1"/>
    </source>
</evidence>
<dbReference type="Proteomes" id="UP000269998">
    <property type="component" value="Chromosome"/>
</dbReference>
<protein>
    <recommendedName>
        <fullName evidence="3">N-acetyltransferase domain-containing protein</fullName>
    </recommendedName>
</protein>
<accession>A0A3S5CZL6</accession>
<dbReference type="KEGG" id="mbai:MB901379_01286"/>
<organism evidence="1 2">
    <name type="scientific">Mycobacterium basiliense</name>
    <dbReference type="NCBI Taxonomy" id="2094119"/>
    <lineage>
        <taxon>Bacteria</taxon>
        <taxon>Bacillati</taxon>
        <taxon>Actinomycetota</taxon>
        <taxon>Actinomycetes</taxon>
        <taxon>Mycobacteriales</taxon>
        <taxon>Mycobacteriaceae</taxon>
        <taxon>Mycobacterium</taxon>
    </lineage>
</organism>
<proteinExistence type="predicted"/>
<dbReference type="RefSeq" id="WP_158015829.1">
    <property type="nucleotide sequence ID" value="NZ_CBCSKE010000012.1"/>
</dbReference>
<evidence type="ECO:0008006" key="3">
    <source>
        <dbReference type="Google" id="ProtNLM"/>
    </source>
</evidence>
<dbReference type="EMBL" id="LR130759">
    <property type="protein sequence ID" value="VDM87741.1"/>
    <property type="molecule type" value="Genomic_DNA"/>
</dbReference>
<dbReference type="AlphaFoldDB" id="A0A3S5CZL6"/>
<reference evidence="2" key="1">
    <citation type="submission" date="2018-02" db="EMBL/GenBank/DDBJ databases">
        <authorList>
            <person name="Seth-Smith MB H."/>
            <person name="Seth-Smith H."/>
        </authorList>
    </citation>
    <scope>NUCLEOTIDE SEQUENCE [LARGE SCALE GENOMIC DNA]</scope>
</reference>